<evidence type="ECO:0000313" key="2">
    <source>
        <dbReference type="EMBL" id="NYD65697.1"/>
    </source>
</evidence>
<dbReference type="EMBL" id="SDPM01000009">
    <property type="protein sequence ID" value="RXZ85495.1"/>
    <property type="molecule type" value="Genomic_DNA"/>
</dbReference>
<evidence type="ECO:0000256" key="1">
    <source>
        <dbReference type="SAM" id="Phobius"/>
    </source>
</evidence>
<feature type="transmembrane region" description="Helical" evidence="1">
    <location>
        <begin position="73"/>
        <end position="94"/>
    </location>
</feature>
<dbReference type="EMBL" id="JACCBI010000001">
    <property type="protein sequence ID" value="NYD65697.1"/>
    <property type="molecule type" value="Genomic_DNA"/>
</dbReference>
<dbReference type="AlphaFoldDB" id="A0A4Q2M0V8"/>
<evidence type="ECO:0000313" key="5">
    <source>
        <dbReference type="Proteomes" id="UP000581087"/>
    </source>
</evidence>
<dbReference type="OrthoDB" id="4462109at2"/>
<evidence type="ECO:0000313" key="3">
    <source>
        <dbReference type="EMBL" id="RXZ85495.1"/>
    </source>
</evidence>
<feature type="transmembrane region" description="Helical" evidence="1">
    <location>
        <begin position="115"/>
        <end position="143"/>
    </location>
</feature>
<sequence length="221" mass="22637">MLAAFGHVLPLAVAMAFSSVPIMAAILILLSPDRRRAAIPFLGGFVLGLVLVVSVCALVAQSIPEPPARQPDVVVAVAEIVVGAALVLVGVLAWRRSRRSGPSVEPAWMQKIGSLGPIAAFGVAFVLGLRPKALLLAIAVGLAVRGAGLTIEESAIVIVAYSVVAASSVAVPIIVTLASPRRMEPRLVRARAWISGNSGVVTALIALLIGVVIVGAGLARF</sequence>
<gene>
    <name evidence="2" type="ORF">BJ972_000216</name>
    <name evidence="3" type="ORF">ESP50_14925</name>
</gene>
<feature type="transmembrane region" description="Helical" evidence="1">
    <location>
        <begin position="6"/>
        <end position="30"/>
    </location>
</feature>
<feature type="transmembrane region" description="Helical" evidence="1">
    <location>
        <begin position="155"/>
        <end position="178"/>
    </location>
</feature>
<organism evidence="3 4">
    <name type="scientific">Agromyces atrinae</name>
    <dbReference type="NCBI Taxonomy" id="592376"/>
    <lineage>
        <taxon>Bacteria</taxon>
        <taxon>Bacillati</taxon>
        <taxon>Actinomycetota</taxon>
        <taxon>Actinomycetes</taxon>
        <taxon>Micrococcales</taxon>
        <taxon>Microbacteriaceae</taxon>
        <taxon>Agromyces</taxon>
    </lineage>
</organism>
<accession>A0A4Q2M0V8</accession>
<reference evidence="2 5" key="2">
    <citation type="submission" date="2020-07" db="EMBL/GenBank/DDBJ databases">
        <title>Sequencing the genomes of 1000 actinobacteria strains.</title>
        <authorList>
            <person name="Klenk H.-P."/>
        </authorList>
    </citation>
    <scope>NUCLEOTIDE SEQUENCE [LARGE SCALE GENOMIC DNA]</scope>
    <source>
        <strain evidence="2 5">DSM 23870</strain>
    </source>
</reference>
<feature type="transmembrane region" description="Helical" evidence="1">
    <location>
        <begin position="37"/>
        <end position="61"/>
    </location>
</feature>
<dbReference type="Proteomes" id="UP000581087">
    <property type="component" value="Unassembled WGS sequence"/>
</dbReference>
<feature type="transmembrane region" description="Helical" evidence="1">
    <location>
        <begin position="199"/>
        <end position="219"/>
    </location>
</feature>
<keyword evidence="1" id="KW-1133">Transmembrane helix</keyword>
<dbReference type="RefSeq" id="WP_129176589.1">
    <property type="nucleotide sequence ID" value="NZ_JACCBI010000001.1"/>
</dbReference>
<dbReference type="InterPro" id="IPR021315">
    <property type="entry name" value="Gap/Sap"/>
</dbReference>
<dbReference type="Pfam" id="PF11139">
    <property type="entry name" value="SfLAP"/>
    <property type="match status" value="1"/>
</dbReference>
<keyword evidence="4" id="KW-1185">Reference proteome</keyword>
<dbReference type="Proteomes" id="UP000292686">
    <property type="component" value="Unassembled WGS sequence"/>
</dbReference>
<reference evidence="3 4" key="1">
    <citation type="submission" date="2019-01" db="EMBL/GenBank/DDBJ databases">
        <title>Agromyces.</title>
        <authorList>
            <person name="Li J."/>
        </authorList>
    </citation>
    <scope>NUCLEOTIDE SEQUENCE [LARGE SCALE GENOMIC DNA]</scope>
    <source>
        <strain evidence="3 4">DSM 23870</strain>
    </source>
</reference>
<evidence type="ECO:0000313" key="4">
    <source>
        <dbReference type="Proteomes" id="UP000292686"/>
    </source>
</evidence>
<keyword evidence="1" id="KW-0812">Transmembrane</keyword>
<proteinExistence type="predicted"/>
<comment type="caution">
    <text evidence="3">The sequence shown here is derived from an EMBL/GenBank/DDBJ whole genome shotgun (WGS) entry which is preliminary data.</text>
</comment>
<name>A0A4Q2M0V8_9MICO</name>
<keyword evidence="1" id="KW-0472">Membrane</keyword>
<protein>
    <submittedName>
        <fullName evidence="2">Threonine/homoserine/homoserine lactone efflux protein</fullName>
    </submittedName>
</protein>